<dbReference type="InterPro" id="IPR042267">
    <property type="entry name" value="VTC_sf"/>
</dbReference>
<gene>
    <name evidence="2" type="ORF">A2784_00110</name>
</gene>
<dbReference type="CDD" id="cd07750">
    <property type="entry name" value="PolyPPase_VTC_like"/>
    <property type="match status" value="1"/>
</dbReference>
<dbReference type="InterPro" id="IPR018966">
    <property type="entry name" value="VTC_domain"/>
</dbReference>
<evidence type="ECO:0000313" key="3">
    <source>
        <dbReference type="Proteomes" id="UP000177324"/>
    </source>
</evidence>
<accession>A0A1G1VUQ9</accession>
<comment type="caution">
    <text evidence="2">The sequence shown here is derived from an EMBL/GenBank/DDBJ whole genome shotgun (WGS) entry which is preliminary data.</text>
</comment>
<proteinExistence type="predicted"/>
<dbReference type="GO" id="GO:0006799">
    <property type="term" value="P:polyphosphate biosynthetic process"/>
    <property type="evidence" value="ECO:0007669"/>
    <property type="project" value="UniProtKB-ARBA"/>
</dbReference>
<evidence type="ECO:0000313" key="2">
    <source>
        <dbReference type="EMBL" id="OGY19148.1"/>
    </source>
</evidence>
<dbReference type="Pfam" id="PF09359">
    <property type="entry name" value="VTC"/>
    <property type="match status" value="1"/>
</dbReference>
<dbReference type="Proteomes" id="UP000177324">
    <property type="component" value="Unassembled WGS sequence"/>
</dbReference>
<protein>
    <recommendedName>
        <fullName evidence="1">VTC domain-containing protein</fullName>
    </recommendedName>
</protein>
<dbReference type="STRING" id="1797589.A2784_00110"/>
<name>A0A1G1VUQ9_9BACT</name>
<dbReference type="Gene3D" id="3.20.100.30">
    <property type="entry name" value="VTC, catalytic tunnel domain"/>
    <property type="match status" value="1"/>
</dbReference>
<evidence type="ECO:0000259" key="1">
    <source>
        <dbReference type="Pfam" id="PF09359"/>
    </source>
</evidence>
<dbReference type="AlphaFoldDB" id="A0A1G1VUQ9"/>
<dbReference type="EMBL" id="MHCH01000004">
    <property type="protein sequence ID" value="OGY19148.1"/>
    <property type="molecule type" value="Genomic_DNA"/>
</dbReference>
<feature type="domain" description="VTC" evidence="1">
    <location>
        <begin position="12"/>
        <end position="228"/>
    </location>
</feature>
<sequence>MNPEQLKLHFRRFELKYPLSLDQYRLIRPLVARRLSPDPFVGSAGYYQVNSLYFDTPNLNAYHQSRAGLKNRIKYRLRTYSTAIPAPPYAFLEIKRKHDATVLKDRDLLSLAQVDQLLAHQSNSQNSVIKQFTLAQTRYFLQPKILLTYRREPFVTELPELRITFDSRMQVTRANRFDQLTGGYYQIFPQVVIMELKFTGSLPFWLAQLIGHYNLERQVFSKYALGIERAKSYLPWIIS</sequence>
<reference evidence="2 3" key="1">
    <citation type="journal article" date="2016" name="Nat. Commun.">
        <title>Thousands of microbial genomes shed light on interconnected biogeochemical processes in an aquifer system.</title>
        <authorList>
            <person name="Anantharaman K."/>
            <person name="Brown C.T."/>
            <person name="Hug L.A."/>
            <person name="Sharon I."/>
            <person name="Castelle C.J."/>
            <person name="Probst A.J."/>
            <person name="Thomas B.C."/>
            <person name="Singh A."/>
            <person name="Wilkins M.J."/>
            <person name="Karaoz U."/>
            <person name="Brodie E.L."/>
            <person name="Williams K.H."/>
            <person name="Hubbard S.S."/>
            <person name="Banfield J.F."/>
        </authorList>
    </citation>
    <scope>NUCLEOTIDE SEQUENCE [LARGE SCALE GENOMIC DNA]</scope>
</reference>
<organism evidence="2 3">
    <name type="scientific">Candidatus Chisholmbacteria bacterium RIFCSPHIGHO2_01_FULL_48_12</name>
    <dbReference type="NCBI Taxonomy" id="1797589"/>
    <lineage>
        <taxon>Bacteria</taxon>
        <taxon>Candidatus Chisholmiibacteriota</taxon>
    </lineage>
</organism>